<dbReference type="InterPro" id="IPR020084">
    <property type="entry name" value="NUDIX_hydrolase_CS"/>
</dbReference>
<comment type="cofactor">
    <cofactor evidence="1 4">
        <name>Mg(2+)</name>
        <dbReference type="ChEBI" id="CHEBI:18420"/>
    </cofactor>
</comment>
<evidence type="ECO:0000256" key="4">
    <source>
        <dbReference type="PIRSR" id="PIRSR604385-2"/>
    </source>
</evidence>
<dbReference type="InterPro" id="IPR000086">
    <property type="entry name" value="NUDIX_hydrolase_dom"/>
</dbReference>
<dbReference type="PROSITE" id="PS00893">
    <property type="entry name" value="NUDIX_BOX"/>
    <property type="match status" value="1"/>
</dbReference>
<keyword evidence="4" id="KW-0479">Metal-binding</keyword>
<comment type="similarity">
    <text evidence="6">Belongs to the Nudix hydrolase family.</text>
</comment>
<protein>
    <submittedName>
        <fullName evidence="8">NUDIX hydrolase</fullName>
    </submittedName>
</protein>
<dbReference type="FunFam" id="3.90.79.10:FF:000024">
    <property type="entry name" value="ADP-ribose pyrophosphatase"/>
    <property type="match status" value="1"/>
</dbReference>
<dbReference type="PROSITE" id="PS51462">
    <property type="entry name" value="NUDIX"/>
    <property type="match status" value="1"/>
</dbReference>
<gene>
    <name evidence="8" type="ORF">OE105_06925</name>
</gene>
<dbReference type="Gene3D" id="3.90.79.10">
    <property type="entry name" value="Nucleoside Triphosphate Pyrophosphohydrolase"/>
    <property type="match status" value="1"/>
</dbReference>
<comment type="subunit">
    <text evidence="2">Homodimer.</text>
</comment>
<feature type="binding site" evidence="4">
    <location>
        <position position="76"/>
    </location>
    <ligand>
        <name>Mg(2+)</name>
        <dbReference type="ChEBI" id="CHEBI:18420"/>
        <label>1</label>
    </ligand>
</feature>
<name>A0A9E8M1N6_9BACI</name>
<feature type="binding site" evidence="4">
    <location>
        <position position="92"/>
    </location>
    <ligand>
        <name>Mg(2+)</name>
        <dbReference type="ChEBI" id="CHEBI:18420"/>
        <label>1</label>
    </ligand>
</feature>
<dbReference type="RefSeq" id="WP_275422037.1">
    <property type="nucleotide sequence ID" value="NZ_CP106877.1"/>
</dbReference>
<dbReference type="PRINTS" id="PR00502">
    <property type="entry name" value="NUDIXFAMILY"/>
</dbReference>
<reference evidence="8" key="1">
    <citation type="submission" date="2022-09" db="EMBL/GenBank/DDBJ databases">
        <title>Complete Genomes of Fervidibacillus albus and Fervidibacillus halotolerans isolated from tidal flat sediments.</title>
        <authorList>
            <person name="Kwon K.K."/>
            <person name="Yang S.-H."/>
            <person name="Park M.J."/>
            <person name="Oh H.-M."/>
        </authorList>
    </citation>
    <scope>NUCLEOTIDE SEQUENCE</scope>
    <source>
        <strain evidence="8">MEBiC13594</strain>
    </source>
</reference>
<feature type="binding site" evidence="4">
    <location>
        <position position="96"/>
    </location>
    <ligand>
        <name>Mg(2+)</name>
        <dbReference type="ChEBI" id="CHEBI:18420"/>
        <label>1</label>
    </ligand>
</feature>
<evidence type="ECO:0000256" key="6">
    <source>
        <dbReference type="RuleBase" id="RU003476"/>
    </source>
</evidence>
<dbReference type="InterPro" id="IPR015797">
    <property type="entry name" value="NUDIX_hydrolase-like_dom_sf"/>
</dbReference>
<dbReference type="Proteomes" id="UP001164726">
    <property type="component" value="Chromosome"/>
</dbReference>
<evidence type="ECO:0000256" key="1">
    <source>
        <dbReference type="ARBA" id="ARBA00001946"/>
    </source>
</evidence>
<sequence length="182" mass="21120">MNTFEEKTLKRETIFDGKIITLHVDEVELPNGKTSKREIVKHPGAVAIIMITDEDKLVLVEQYRKPLERSLFEIPAGKMENGESPETTAKRELEEETGYTCEKLNPIASFYTSPGFSDELVHLFKAENILKVENPKTEEDEFLRLHEVTFEQALTLIDEQKIYDAKTVYAIQYWKIQRALRK</sequence>
<dbReference type="AlphaFoldDB" id="A0A9E8M1N6"/>
<evidence type="ECO:0000256" key="3">
    <source>
        <dbReference type="ARBA" id="ARBA00022801"/>
    </source>
</evidence>
<keyword evidence="4" id="KW-0460">Magnesium</keyword>
<feature type="short sequence motif" description="Nudix box" evidence="5">
    <location>
        <begin position="77"/>
        <end position="99"/>
    </location>
</feature>
<dbReference type="Pfam" id="PF00293">
    <property type="entry name" value="NUDIX"/>
    <property type="match status" value="1"/>
</dbReference>
<dbReference type="SUPFAM" id="SSF55811">
    <property type="entry name" value="Nudix"/>
    <property type="match status" value="1"/>
</dbReference>
<proteinExistence type="inferred from homology"/>
<dbReference type="GO" id="GO:0006753">
    <property type="term" value="P:nucleoside phosphate metabolic process"/>
    <property type="evidence" value="ECO:0007669"/>
    <property type="project" value="TreeGrafter"/>
</dbReference>
<dbReference type="EMBL" id="CP106877">
    <property type="protein sequence ID" value="WAA13825.1"/>
    <property type="molecule type" value="Genomic_DNA"/>
</dbReference>
<dbReference type="PANTHER" id="PTHR11839">
    <property type="entry name" value="UDP/ADP-SUGAR PYROPHOSPHATASE"/>
    <property type="match status" value="1"/>
</dbReference>
<evidence type="ECO:0000259" key="7">
    <source>
        <dbReference type="PROSITE" id="PS51462"/>
    </source>
</evidence>
<dbReference type="PANTHER" id="PTHR11839:SF18">
    <property type="entry name" value="NUDIX HYDROLASE DOMAIN-CONTAINING PROTEIN"/>
    <property type="match status" value="1"/>
</dbReference>
<evidence type="ECO:0000313" key="9">
    <source>
        <dbReference type="Proteomes" id="UP001164726"/>
    </source>
</evidence>
<dbReference type="GO" id="GO:0019693">
    <property type="term" value="P:ribose phosphate metabolic process"/>
    <property type="evidence" value="ECO:0007669"/>
    <property type="project" value="TreeGrafter"/>
</dbReference>
<dbReference type="KEGG" id="fhl:OE105_06925"/>
<dbReference type="CDD" id="cd03424">
    <property type="entry name" value="NUDIX_ADPRase_Nudt5_UGPPase_Nudt14"/>
    <property type="match status" value="1"/>
</dbReference>
<keyword evidence="9" id="KW-1185">Reference proteome</keyword>
<evidence type="ECO:0000256" key="2">
    <source>
        <dbReference type="ARBA" id="ARBA00011738"/>
    </source>
</evidence>
<evidence type="ECO:0000256" key="5">
    <source>
        <dbReference type="PIRSR" id="PIRSR604385-3"/>
    </source>
</evidence>
<dbReference type="GO" id="GO:0046872">
    <property type="term" value="F:metal ion binding"/>
    <property type="evidence" value="ECO:0007669"/>
    <property type="project" value="UniProtKB-KW"/>
</dbReference>
<dbReference type="GO" id="GO:0005829">
    <property type="term" value="C:cytosol"/>
    <property type="evidence" value="ECO:0007669"/>
    <property type="project" value="TreeGrafter"/>
</dbReference>
<organism evidence="8 9">
    <name type="scientific">Fervidibacillus halotolerans</name>
    <dbReference type="NCBI Taxonomy" id="2980027"/>
    <lineage>
        <taxon>Bacteria</taxon>
        <taxon>Bacillati</taxon>
        <taxon>Bacillota</taxon>
        <taxon>Bacilli</taxon>
        <taxon>Bacillales</taxon>
        <taxon>Bacillaceae</taxon>
        <taxon>Fervidibacillus</taxon>
    </lineage>
</organism>
<keyword evidence="3 6" id="KW-0378">Hydrolase</keyword>
<accession>A0A9E8M1N6</accession>
<dbReference type="NCBIfam" id="TIGR00052">
    <property type="entry name" value="nudix-type nucleoside diphosphatase, YffH/AdpP family"/>
    <property type="match status" value="1"/>
</dbReference>
<dbReference type="InterPro" id="IPR020476">
    <property type="entry name" value="Nudix_hydrolase"/>
</dbReference>
<feature type="domain" description="Nudix hydrolase" evidence="7">
    <location>
        <begin position="40"/>
        <end position="170"/>
    </location>
</feature>
<evidence type="ECO:0000313" key="8">
    <source>
        <dbReference type="EMBL" id="WAA13825.1"/>
    </source>
</evidence>
<dbReference type="GO" id="GO:0016462">
    <property type="term" value="F:pyrophosphatase activity"/>
    <property type="evidence" value="ECO:0007669"/>
    <property type="project" value="UniProtKB-ARBA"/>
</dbReference>
<dbReference type="InterPro" id="IPR004385">
    <property type="entry name" value="NDP_pyrophosphatase"/>
</dbReference>
<feature type="binding site" evidence="4">
    <location>
        <position position="141"/>
    </location>
    <ligand>
        <name>Mg(2+)</name>
        <dbReference type="ChEBI" id="CHEBI:18420"/>
        <label>1</label>
    </ligand>
</feature>